<keyword evidence="2" id="KW-0732">Signal</keyword>
<feature type="chain" id="PRO_5025642519" description="Extracellular membrane protein CFEM domain-containing protein" evidence="2">
    <location>
        <begin position="17"/>
        <end position="172"/>
    </location>
</feature>
<keyword evidence="4" id="KW-1185">Reference proteome</keyword>
<evidence type="ECO:0008006" key="5">
    <source>
        <dbReference type="Google" id="ProtNLM"/>
    </source>
</evidence>
<evidence type="ECO:0000313" key="3">
    <source>
        <dbReference type="EMBL" id="KAF2003161.1"/>
    </source>
</evidence>
<accession>A0A6A5WSJ7</accession>
<dbReference type="Proteomes" id="UP000799779">
    <property type="component" value="Unassembled WGS sequence"/>
</dbReference>
<reference evidence="3" key="1">
    <citation type="journal article" date="2020" name="Stud. Mycol.">
        <title>101 Dothideomycetes genomes: a test case for predicting lifestyles and emergence of pathogens.</title>
        <authorList>
            <person name="Haridas S."/>
            <person name="Albert R."/>
            <person name="Binder M."/>
            <person name="Bloem J."/>
            <person name="Labutti K."/>
            <person name="Salamov A."/>
            <person name="Andreopoulos B."/>
            <person name="Baker S."/>
            <person name="Barry K."/>
            <person name="Bills G."/>
            <person name="Bluhm B."/>
            <person name="Cannon C."/>
            <person name="Castanera R."/>
            <person name="Culley D."/>
            <person name="Daum C."/>
            <person name="Ezra D."/>
            <person name="Gonzalez J."/>
            <person name="Henrissat B."/>
            <person name="Kuo A."/>
            <person name="Liang C."/>
            <person name="Lipzen A."/>
            <person name="Lutzoni F."/>
            <person name="Magnuson J."/>
            <person name="Mondo S."/>
            <person name="Nolan M."/>
            <person name="Ohm R."/>
            <person name="Pangilinan J."/>
            <person name="Park H.-J."/>
            <person name="Ramirez L."/>
            <person name="Alfaro M."/>
            <person name="Sun H."/>
            <person name="Tritt A."/>
            <person name="Yoshinaga Y."/>
            <person name="Zwiers L.-H."/>
            <person name="Turgeon B."/>
            <person name="Goodwin S."/>
            <person name="Spatafora J."/>
            <person name="Crous P."/>
            <person name="Grigoriev I."/>
        </authorList>
    </citation>
    <scope>NUCLEOTIDE SEQUENCE</scope>
    <source>
        <strain evidence="3">CBS 123094</strain>
    </source>
</reference>
<evidence type="ECO:0000313" key="4">
    <source>
        <dbReference type="Proteomes" id="UP000799779"/>
    </source>
</evidence>
<gene>
    <name evidence="3" type="ORF">P154DRAFT_112198</name>
</gene>
<evidence type="ECO:0000256" key="1">
    <source>
        <dbReference type="SAM" id="MobiDB-lite"/>
    </source>
</evidence>
<name>A0A6A5WSJ7_9PLEO</name>
<dbReference type="OrthoDB" id="3692961at2759"/>
<proteinExistence type="predicted"/>
<evidence type="ECO:0000256" key="2">
    <source>
        <dbReference type="SAM" id="SignalP"/>
    </source>
</evidence>
<sequence length="172" mass="18400">MRSAILLALLFGLAAAVPRPQDETEPSDPEDDEPEDTEPSSDFMPTVTTFAAPSLTLSISITDAPVPESTSTKGGHSERIPVLMSKCECPDLATVPYPCYAWDQRGRCNFEWNHSYACYMSAQRGCPSPTQDCGVFPPQTVTGRHPCDLSPNTGIPAPVITVTASVAVPTTV</sequence>
<feature type="region of interest" description="Disordered" evidence="1">
    <location>
        <begin position="17"/>
        <end position="46"/>
    </location>
</feature>
<feature type="signal peptide" evidence="2">
    <location>
        <begin position="1"/>
        <end position="16"/>
    </location>
</feature>
<feature type="compositionally biased region" description="Acidic residues" evidence="1">
    <location>
        <begin position="23"/>
        <end position="39"/>
    </location>
</feature>
<dbReference type="AlphaFoldDB" id="A0A6A5WSJ7"/>
<organism evidence="3 4">
    <name type="scientific">Amniculicola lignicola CBS 123094</name>
    <dbReference type="NCBI Taxonomy" id="1392246"/>
    <lineage>
        <taxon>Eukaryota</taxon>
        <taxon>Fungi</taxon>
        <taxon>Dikarya</taxon>
        <taxon>Ascomycota</taxon>
        <taxon>Pezizomycotina</taxon>
        <taxon>Dothideomycetes</taxon>
        <taxon>Pleosporomycetidae</taxon>
        <taxon>Pleosporales</taxon>
        <taxon>Amniculicolaceae</taxon>
        <taxon>Amniculicola</taxon>
    </lineage>
</organism>
<dbReference type="EMBL" id="ML977574">
    <property type="protein sequence ID" value="KAF2003161.1"/>
    <property type="molecule type" value="Genomic_DNA"/>
</dbReference>
<protein>
    <recommendedName>
        <fullName evidence="5">Extracellular membrane protein CFEM domain-containing protein</fullName>
    </recommendedName>
</protein>